<gene>
    <name evidence="1" type="ORF">G2W53_032362</name>
</gene>
<protein>
    <submittedName>
        <fullName evidence="1">Uncharacterized protein</fullName>
    </submittedName>
</protein>
<sequence>MATSRSTTPFFINDEFWMEMNAND</sequence>
<accession>A0A834WA68</accession>
<reference evidence="1" key="1">
    <citation type="submission" date="2020-09" db="EMBL/GenBank/DDBJ databases">
        <title>Genome-Enabled Discovery of Anthraquinone Biosynthesis in Senna tora.</title>
        <authorList>
            <person name="Kang S.-H."/>
            <person name="Pandey R.P."/>
            <person name="Lee C.-M."/>
            <person name="Sim J.-S."/>
            <person name="Jeong J.-T."/>
            <person name="Choi B.-S."/>
            <person name="Jung M."/>
            <person name="Ginzburg D."/>
            <person name="Zhao K."/>
            <person name="Won S.Y."/>
            <person name="Oh T.-J."/>
            <person name="Yu Y."/>
            <person name="Kim N.-H."/>
            <person name="Lee O.R."/>
            <person name="Lee T.-H."/>
            <person name="Bashyal P."/>
            <person name="Kim T.-S."/>
            <person name="Lee W.-H."/>
            <person name="Kawkins C."/>
            <person name="Kim C.-K."/>
            <person name="Kim J.S."/>
            <person name="Ahn B.O."/>
            <person name="Rhee S.Y."/>
            <person name="Sohng J.K."/>
        </authorList>
    </citation>
    <scope>NUCLEOTIDE SEQUENCE</scope>
    <source>
        <tissue evidence="1">Leaf</tissue>
    </source>
</reference>
<comment type="caution">
    <text evidence="1">The sequence shown here is derived from an EMBL/GenBank/DDBJ whole genome shotgun (WGS) entry which is preliminary data.</text>
</comment>
<keyword evidence="2" id="KW-1185">Reference proteome</keyword>
<dbReference type="AlphaFoldDB" id="A0A834WA68"/>
<dbReference type="Proteomes" id="UP000634136">
    <property type="component" value="Unassembled WGS sequence"/>
</dbReference>
<proteinExistence type="predicted"/>
<evidence type="ECO:0000313" key="2">
    <source>
        <dbReference type="Proteomes" id="UP000634136"/>
    </source>
</evidence>
<evidence type="ECO:0000313" key="1">
    <source>
        <dbReference type="EMBL" id="KAF7811386.1"/>
    </source>
</evidence>
<name>A0A834WA68_9FABA</name>
<dbReference type="EMBL" id="JAAIUW010000010">
    <property type="protein sequence ID" value="KAF7811386.1"/>
    <property type="molecule type" value="Genomic_DNA"/>
</dbReference>
<organism evidence="1 2">
    <name type="scientific">Senna tora</name>
    <dbReference type="NCBI Taxonomy" id="362788"/>
    <lineage>
        <taxon>Eukaryota</taxon>
        <taxon>Viridiplantae</taxon>
        <taxon>Streptophyta</taxon>
        <taxon>Embryophyta</taxon>
        <taxon>Tracheophyta</taxon>
        <taxon>Spermatophyta</taxon>
        <taxon>Magnoliopsida</taxon>
        <taxon>eudicotyledons</taxon>
        <taxon>Gunneridae</taxon>
        <taxon>Pentapetalae</taxon>
        <taxon>rosids</taxon>
        <taxon>fabids</taxon>
        <taxon>Fabales</taxon>
        <taxon>Fabaceae</taxon>
        <taxon>Caesalpinioideae</taxon>
        <taxon>Cassia clade</taxon>
        <taxon>Senna</taxon>
    </lineage>
</organism>